<accession>A0A932HVU0</accession>
<dbReference type="Gene3D" id="3.30.1490.20">
    <property type="entry name" value="ATP-grasp fold, A domain"/>
    <property type="match status" value="1"/>
</dbReference>
<comment type="caution">
    <text evidence="3">The sequence shown here is derived from an EMBL/GenBank/DDBJ whole genome shotgun (WGS) entry which is preliminary data.</text>
</comment>
<evidence type="ECO:0000259" key="2">
    <source>
        <dbReference type="PROSITE" id="PS50975"/>
    </source>
</evidence>
<dbReference type="InterPro" id="IPR011761">
    <property type="entry name" value="ATP-grasp"/>
</dbReference>
<evidence type="ECO:0000256" key="1">
    <source>
        <dbReference type="PROSITE-ProRule" id="PRU00409"/>
    </source>
</evidence>
<dbReference type="SUPFAM" id="SSF56059">
    <property type="entry name" value="Glutathione synthetase ATP-binding domain-like"/>
    <property type="match status" value="1"/>
</dbReference>
<dbReference type="GO" id="GO:0046872">
    <property type="term" value="F:metal ion binding"/>
    <property type="evidence" value="ECO:0007669"/>
    <property type="project" value="InterPro"/>
</dbReference>
<dbReference type="GO" id="GO:0009432">
    <property type="term" value="P:SOS response"/>
    <property type="evidence" value="ECO:0007669"/>
    <property type="project" value="TreeGrafter"/>
</dbReference>
<gene>
    <name evidence="3" type="ORF">HYZ11_01035</name>
</gene>
<dbReference type="GO" id="GO:0005524">
    <property type="term" value="F:ATP binding"/>
    <property type="evidence" value="ECO:0007669"/>
    <property type="project" value="UniProtKB-UniRule"/>
</dbReference>
<sequence>MARIGVFIERYTVQKSEEMGALLRLGHAAERLGHRLDVLFRSDMYKIPEYDALFIRALTDPLNASFVAARLAEMHGLRVIDDPGSILVCCDKVNMYRRVQAAGVAMPDTVFLDAPDVNLESAAEVLARLGSPAVLKAPNSSFSRFVDKVETPGQFVRVGKRFLRRADRLVAQRFVASEYDWRVGVLAGEPLYVCRYMIPKRRWKVLTYMPSGRAVFGEVRGLPVAQANPLLVDTALRAAAAIGKGLYGVDLKQVGDEYFVIEVNDNPTIAAGEEDQKAPGLYERIVRYLAREWG</sequence>
<dbReference type="Proteomes" id="UP000782312">
    <property type="component" value="Unassembled WGS sequence"/>
</dbReference>
<dbReference type="PANTHER" id="PTHR21621:SF0">
    <property type="entry name" value="BETA-CITRYLGLUTAMATE SYNTHASE B-RELATED"/>
    <property type="match status" value="1"/>
</dbReference>
<dbReference type="Gene3D" id="3.30.470.20">
    <property type="entry name" value="ATP-grasp fold, B domain"/>
    <property type="match status" value="1"/>
</dbReference>
<protein>
    <submittedName>
        <fullName evidence="3">RimK family alpha-L-glutamate ligase</fullName>
    </submittedName>
</protein>
<dbReference type="EMBL" id="JACPUR010000001">
    <property type="protein sequence ID" value="MBI3126172.1"/>
    <property type="molecule type" value="Genomic_DNA"/>
</dbReference>
<evidence type="ECO:0000313" key="4">
    <source>
        <dbReference type="Proteomes" id="UP000782312"/>
    </source>
</evidence>
<reference evidence="3" key="1">
    <citation type="submission" date="2020-07" db="EMBL/GenBank/DDBJ databases">
        <title>Huge and variable diversity of episymbiotic CPR bacteria and DPANN archaea in groundwater ecosystems.</title>
        <authorList>
            <person name="He C.Y."/>
            <person name="Keren R."/>
            <person name="Whittaker M."/>
            <person name="Farag I.F."/>
            <person name="Doudna J."/>
            <person name="Cate J.H.D."/>
            <person name="Banfield J.F."/>
        </authorList>
    </citation>
    <scope>NUCLEOTIDE SEQUENCE</scope>
    <source>
        <strain evidence="3">NC_groundwater_763_Ag_S-0.2um_68_21</strain>
    </source>
</reference>
<proteinExistence type="predicted"/>
<dbReference type="GO" id="GO:0018169">
    <property type="term" value="F:ribosomal S6-glutamic acid ligase activity"/>
    <property type="evidence" value="ECO:0007669"/>
    <property type="project" value="TreeGrafter"/>
</dbReference>
<organism evidence="3 4">
    <name type="scientific">Tectimicrobiota bacterium</name>
    <dbReference type="NCBI Taxonomy" id="2528274"/>
    <lineage>
        <taxon>Bacteria</taxon>
        <taxon>Pseudomonadati</taxon>
        <taxon>Nitrospinota/Tectimicrobiota group</taxon>
        <taxon>Candidatus Tectimicrobiota</taxon>
    </lineage>
</organism>
<keyword evidence="1" id="KW-0547">Nucleotide-binding</keyword>
<evidence type="ECO:0000313" key="3">
    <source>
        <dbReference type="EMBL" id="MBI3126172.1"/>
    </source>
</evidence>
<keyword evidence="1" id="KW-0067">ATP-binding</keyword>
<keyword evidence="3" id="KW-0436">Ligase</keyword>
<dbReference type="PROSITE" id="PS50975">
    <property type="entry name" value="ATP_GRASP"/>
    <property type="match status" value="1"/>
</dbReference>
<name>A0A932HVU0_UNCTE</name>
<dbReference type="InterPro" id="IPR013815">
    <property type="entry name" value="ATP_grasp_subdomain_1"/>
</dbReference>
<dbReference type="GO" id="GO:0005737">
    <property type="term" value="C:cytoplasm"/>
    <property type="evidence" value="ECO:0007669"/>
    <property type="project" value="TreeGrafter"/>
</dbReference>
<feature type="domain" description="ATP-grasp" evidence="2">
    <location>
        <begin position="96"/>
        <end position="290"/>
    </location>
</feature>
<dbReference type="PANTHER" id="PTHR21621">
    <property type="entry name" value="RIBOSOMAL PROTEIN S6 MODIFICATION PROTEIN"/>
    <property type="match status" value="1"/>
</dbReference>
<dbReference type="AlphaFoldDB" id="A0A932HVU0"/>